<dbReference type="Pfam" id="PF01903">
    <property type="entry name" value="CbiX"/>
    <property type="match status" value="1"/>
</dbReference>
<accession>A0ABR4TPJ1</accession>
<dbReference type="EMBL" id="AUNC01000012">
    <property type="protein sequence ID" value="KEO57583.1"/>
    <property type="molecule type" value="Genomic_DNA"/>
</dbReference>
<dbReference type="InterPro" id="IPR002762">
    <property type="entry name" value="CbiX-like"/>
</dbReference>
<dbReference type="RefSeq" id="WP_240478772.1">
    <property type="nucleotide sequence ID" value="NZ_AUNC01000012.1"/>
</dbReference>
<keyword evidence="4" id="KW-1185">Reference proteome</keyword>
<keyword evidence="1" id="KW-0479">Metal-binding</keyword>
<organism evidence="3 4">
    <name type="scientific">Thalassospira permensis NBRC 106175</name>
    <dbReference type="NCBI Taxonomy" id="1353532"/>
    <lineage>
        <taxon>Bacteria</taxon>
        <taxon>Pseudomonadati</taxon>
        <taxon>Pseudomonadota</taxon>
        <taxon>Alphaproteobacteria</taxon>
        <taxon>Rhodospirillales</taxon>
        <taxon>Thalassospiraceae</taxon>
        <taxon>Thalassospira</taxon>
    </lineage>
</organism>
<reference evidence="3 4" key="1">
    <citation type="submission" date="2013-07" db="EMBL/GenBank/DDBJ databases">
        <title>Thalassospira permensis NBRC 106175 Genome Sequencing.</title>
        <authorList>
            <person name="Lai Q."/>
            <person name="Shao Z."/>
        </authorList>
    </citation>
    <scope>NUCLEOTIDE SEQUENCE [LARGE SCALE GENOMIC DNA]</scope>
    <source>
        <strain evidence="3 4">NBRC 106175</strain>
    </source>
</reference>
<name>A0ABR4TPJ1_9PROT</name>
<comment type="caution">
    <text evidence="3">The sequence shown here is derived from an EMBL/GenBank/DDBJ whole genome shotgun (WGS) entry which is preliminary data.</text>
</comment>
<evidence type="ECO:0000313" key="3">
    <source>
        <dbReference type="EMBL" id="KEO57583.1"/>
    </source>
</evidence>
<dbReference type="Gene3D" id="3.40.50.1400">
    <property type="match status" value="2"/>
</dbReference>
<evidence type="ECO:0000313" key="4">
    <source>
        <dbReference type="Proteomes" id="UP000027463"/>
    </source>
</evidence>
<gene>
    <name evidence="3" type="ORF">SMB34_02420</name>
</gene>
<sequence>MELFKDMAEFDMPTLMIVSHGNSGNGGDPAGTLAEAVRDHWAGFVHHGYMRSQPSVADQLAKLKRNHAASELIVFPLFFSEGYLVFQELPRNLRDAGLDRAVILPPAINLPGFAEMVSRHVNSAMARRGWDCSETSVFLVPHGLKTLTKALPETVRLANEVGQFCPDVEICIGNIEGNPSLRDWRKIGSRKRAVIVPMLAGGGTHATTDLPEMIAGQPDEAIEILDPIGEWAELPDLILKEAAKYVRTEMGRPNLRLSANAKDGHAASSAAIV</sequence>
<dbReference type="SUPFAM" id="SSF53800">
    <property type="entry name" value="Chelatase"/>
    <property type="match status" value="1"/>
</dbReference>
<keyword evidence="2" id="KW-0456">Lyase</keyword>
<dbReference type="Proteomes" id="UP000027463">
    <property type="component" value="Unassembled WGS sequence"/>
</dbReference>
<protein>
    <submittedName>
        <fullName evidence="3">Cobalamin biosynthesis protein CbiX</fullName>
    </submittedName>
</protein>
<evidence type="ECO:0000256" key="2">
    <source>
        <dbReference type="ARBA" id="ARBA00023239"/>
    </source>
</evidence>
<evidence type="ECO:0000256" key="1">
    <source>
        <dbReference type="ARBA" id="ARBA00022723"/>
    </source>
</evidence>
<proteinExistence type="predicted"/>